<dbReference type="GO" id="GO:0008324">
    <property type="term" value="F:monoatomic cation transmembrane transporter activity"/>
    <property type="evidence" value="ECO:0007669"/>
    <property type="project" value="InterPro"/>
</dbReference>
<dbReference type="KEGG" id="sshi:J5U23_01038"/>
<evidence type="ECO:0000313" key="9">
    <source>
        <dbReference type="Proteomes" id="UP000694018"/>
    </source>
</evidence>
<evidence type="ECO:0000256" key="5">
    <source>
        <dbReference type="ARBA" id="ARBA00023136"/>
    </source>
</evidence>
<dbReference type="EMBL" id="CP077717">
    <property type="protein sequence ID" value="QXJ28170.1"/>
    <property type="molecule type" value="Genomic_DNA"/>
</dbReference>
<keyword evidence="2" id="KW-0813">Transport</keyword>
<dbReference type="Proteomes" id="UP000694018">
    <property type="component" value="Chromosome"/>
</dbReference>
<keyword evidence="5 6" id="KW-0472">Membrane</keyword>
<comment type="subcellular location">
    <subcellularLocation>
        <location evidence="1">Membrane</location>
        <topology evidence="1">Multi-pass membrane protein</topology>
    </subcellularLocation>
</comment>
<feature type="transmembrane region" description="Helical" evidence="6">
    <location>
        <begin position="74"/>
        <end position="93"/>
    </location>
</feature>
<keyword evidence="4 6" id="KW-1133">Transmembrane helix</keyword>
<dbReference type="AlphaFoldDB" id="A0A8F5GSS6"/>
<feature type="domain" description="Cation efflux protein transmembrane" evidence="7">
    <location>
        <begin position="16"/>
        <end position="197"/>
    </location>
</feature>
<name>A0A8F5GSS6_SACSH</name>
<keyword evidence="3 6" id="KW-0812">Transmembrane</keyword>
<protein>
    <recommendedName>
        <fullName evidence="7">Cation efflux protein transmembrane domain-containing protein</fullName>
    </recommendedName>
</protein>
<dbReference type="OrthoDB" id="8907at2157"/>
<dbReference type="InterPro" id="IPR050291">
    <property type="entry name" value="CDF_Transporter"/>
</dbReference>
<evidence type="ECO:0000256" key="1">
    <source>
        <dbReference type="ARBA" id="ARBA00004141"/>
    </source>
</evidence>
<sequence>MISVKVLRRVSTIFLFSSIFLIPIFLLEFIVGILFKSYILIADSYHTLIDFLISLLFYFTLVKINTRSRRFPWGLYNLESLVILAASIFIVYLSVNLILSMFDSSTTFSISPWYSIILFVSSIYSLTLYFIQRRYAEIQIVKNDMVHSFLDTIAEVVSGITLIVQNTVLIDVVTLSIITFTLSDVVREIKDSVLSILGASIDSPMKFQLINELRSKNIPILNLYLKRCGSFYAVYAYIGLSKDISLEKAYKIKRKTKRIIKKYDNIACVDVILVPLTEIKKKKILEQVNALYSG</sequence>
<evidence type="ECO:0000256" key="4">
    <source>
        <dbReference type="ARBA" id="ARBA00022989"/>
    </source>
</evidence>
<feature type="transmembrane region" description="Helical" evidence="6">
    <location>
        <begin position="12"/>
        <end position="39"/>
    </location>
</feature>
<evidence type="ECO:0000256" key="3">
    <source>
        <dbReference type="ARBA" id="ARBA00022692"/>
    </source>
</evidence>
<gene>
    <name evidence="8" type="ORF">J5U23_01038</name>
</gene>
<accession>A0A8F5GSS6</accession>
<evidence type="ECO:0000256" key="2">
    <source>
        <dbReference type="ARBA" id="ARBA00022448"/>
    </source>
</evidence>
<evidence type="ECO:0000313" key="8">
    <source>
        <dbReference type="EMBL" id="QXJ28170.1"/>
    </source>
</evidence>
<feature type="transmembrane region" description="Helical" evidence="6">
    <location>
        <begin position="45"/>
        <end position="62"/>
    </location>
</feature>
<dbReference type="GO" id="GO:0016020">
    <property type="term" value="C:membrane"/>
    <property type="evidence" value="ECO:0007669"/>
    <property type="project" value="UniProtKB-SubCell"/>
</dbReference>
<reference evidence="8" key="1">
    <citation type="journal article" date="2021" name="Environ. Microbiol.">
        <title>New insights into the diversity and evolution of the archaeal mobilome from three complete genomes of Saccharolobus shibatae.</title>
        <authorList>
            <person name="Medvedeva S."/>
            <person name="Brandt D."/>
            <person name="Cvirkaite-Krupovic V."/>
            <person name="Liu Y."/>
            <person name="Severinov K."/>
            <person name="Ishino S."/>
            <person name="Ishino Y."/>
            <person name="Prangishvili D."/>
            <person name="Kalinowski J."/>
            <person name="Krupovic M."/>
        </authorList>
    </citation>
    <scope>NUCLEOTIDE SEQUENCE</scope>
    <source>
        <strain evidence="8">B12</strain>
    </source>
</reference>
<evidence type="ECO:0000259" key="7">
    <source>
        <dbReference type="Pfam" id="PF01545"/>
    </source>
</evidence>
<dbReference type="GeneID" id="65562628"/>
<dbReference type="PANTHER" id="PTHR43840:SF30">
    <property type="entry name" value="TRANSPORT PROTEIN, HYPOTHETICAL"/>
    <property type="match status" value="1"/>
</dbReference>
<dbReference type="Pfam" id="PF01545">
    <property type="entry name" value="Cation_efflux"/>
    <property type="match status" value="1"/>
</dbReference>
<organism evidence="8 9">
    <name type="scientific">Saccharolobus shibatae (strain ATCC 51178 / DSM 5389 / JCM 8931 / NBRC 15437 / B12)</name>
    <name type="common">Sulfolobus shibatae</name>
    <dbReference type="NCBI Taxonomy" id="523848"/>
    <lineage>
        <taxon>Archaea</taxon>
        <taxon>Thermoproteota</taxon>
        <taxon>Thermoprotei</taxon>
        <taxon>Sulfolobales</taxon>
        <taxon>Sulfolobaceae</taxon>
        <taxon>Saccharolobus</taxon>
    </lineage>
</organism>
<evidence type="ECO:0000256" key="6">
    <source>
        <dbReference type="SAM" id="Phobius"/>
    </source>
</evidence>
<proteinExistence type="predicted"/>
<dbReference type="PANTHER" id="PTHR43840">
    <property type="entry name" value="MITOCHONDRIAL METAL TRANSPORTER 1-RELATED"/>
    <property type="match status" value="1"/>
</dbReference>
<dbReference type="InterPro" id="IPR058533">
    <property type="entry name" value="Cation_efflux_TM"/>
</dbReference>
<feature type="transmembrane region" description="Helical" evidence="6">
    <location>
        <begin position="113"/>
        <end position="131"/>
    </location>
</feature>
<dbReference type="RefSeq" id="WP_218267187.1">
    <property type="nucleotide sequence ID" value="NZ_CP077717.1"/>
</dbReference>